<dbReference type="GO" id="GO:0003723">
    <property type="term" value="F:RNA binding"/>
    <property type="evidence" value="ECO:0007669"/>
    <property type="project" value="UniProtKB-UniRule"/>
</dbReference>
<organism evidence="4 5">
    <name type="scientific">Spizellomyces punctatus (strain DAOM BR117)</name>
    <dbReference type="NCBI Taxonomy" id="645134"/>
    <lineage>
        <taxon>Eukaryota</taxon>
        <taxon>Fungi</taxon>
        <taxon>Fungi incertae sedis</taxon>
        <taxon>Chytridiomycota</taxon>
        <taxon>Chytridiomycota incertae sedis</taxon>
        <taxon>Chytridiomycetes</taxon>
        <taxon>Spizellomycetales</taxon>
        <taxon>Spizellomycetaceae</taxon>
        <taxon>Spizellomyces</taxon>
    </lineage>
</organism>
<dbReference type="SMART" id="SM00322">
    <property type="entry name" value="KH"/>
    <property type="match status" value="1"/>
</dbReference>
<dbReference type="VEuPathDB" id="FungiDB:SPPG_07011"/>
<keyword evidence="5" id="KW-1185">Reference proteome</keyword>
<name>A0A0L0H957_SPIPD</name>
<evidence type="ECO:0000256" key="2">
    <source>
        <dbReference type="SAM" id="MobiDB-lite"/>
    </source>
</evidence>
<protein>
    <recommendedName>
        <fullName evidence="3">K Homology domain-containing protein</fullName>
    </recommendedName>
</protein>
<dbReference type="Proteomes" id="UP000053201">
    <property type="component" value="Unassembled WGS sequence"/>
</dbReference>
<dbReference type="Gene3D" id="3.30.1370.10">
    <property type="entry name" value="K Homology domain, type 1"/>
    <property type="match status" value="1"/>
</dbReference>
<dbReference type="OrthoDB" id="10281081at2759"/>
<dbReference type="SUPFAM" id="SSF54791">
    <property type="entry name" value="Eukaryotic type KH-domain (KH-domain type I)"/>
    <property type="match status" value="1"/>
</dbReference>
<evidence type="ECO:0000256" key="1">
    <source>
        <dbReference type="PROSITE-ProRule" id="PRU00117"/>
    </source>
</evidence>
<feature type="domain" description="K Homology" evidence="3">
    <location>
        <begin position="2"/>
        <end position="67"/>
    </location>
</feature>
<dbReference type="PROSITE" id="PS50084">
    <property type="entry name" value="KH_TYPE_1"/>
    <property type="match status" value="1"/>
</dbReference>
<keyword evidence="1" id="KW-0694">RNA-binding</keyword>
<reference evidence="4 5" key="1">
    <citation type="submission" date="2009-08" db="EMBL/GenBank/DDBJ databases">
        <title>The Genome Sequence of Spizellomyces punctatus strain DAOM BR117.</title>
        <authorList>
            <consortium name="The Broad Institute Genome Sequencing Platform"/>
            <person name="Russ C."/>
            <person name="Cuomo C."/>
            <person name="Shea T."/>
            <person name="Young S.K."/>
            <person name="Zeng Q."/>
            <person name="Koehrsen M."/>
            <person name="Haas B."/>
            <person name="Borodovsky M."/>
            <person name="Guigo R."/>
            <person name="Alvarado L."/>
            <person name="Berlin A."/>
            <person name="Bochicchio J."/>
            <person name="Borenstein D."/>
            <person name="Chapman S."/>
            <person name="Chen Z."/>
            <person name="Engels R."/>
            <person name="Freedman E."/>
            <person name="Gellesch M."/>
            <person name="Goldberg J."/>
            <person name="Griggs A."/>
            <person name="Gujja S."/>
            <person name="Heiman D."/>
            <person name="Hepburn T."/>
            <person name="Howarth C."/>
            <person name="Jen D."/>
            <person name="Larson L."/>
            <person name="Lewis B."/>
            <person name="Mehta T."/>
            <person name="Park D."/>
            <person name="Pearson M."/>
            <person name="Roberts A."/>
            <person name="Saif S."/>
            <person name="Shenoy N."/>
            <person name="Sisk P."/>
            <person name="Stolte C."/>
            <person name="Sykes S."/>
            <person name="Thomson T."/>
            <person name="Walk T."/>
            <person name="White J."/>
            <person name="Yandava C."/>
            <person name="Burger G."/>
            <person name="Gray M.W."/>
            <person name="Holland P.W.H."/>
            <person name="King N."/>
            <person name="Lang F.B.F."/>
            <person name="Roger A.J."/>
            <person name="Ruiz-Trillo I."/>
            <person name="Lander E."/>
            <person name="Nusbaum C."/>
        </authorList>
    </citation>
    <scope>NUCLEOTIDE SEQUENCE [LARGE SCALE GENOMIC DNA]</scope>
    <source>
        <strain evidence="4 5">DAOM BR117</strain>
    </source>
</reference>
<dbReference type="InParanoid" id="A0A0L0H957"/>
<dbReference type="AlphaFoldDB" id="A0A0L0H957"/>
<sequence length="505" mass="56541">MPPTTLTFKFPPELQGLLIGIDGSNIKSLQNQRNISVTLPKTRGVITLSGQADDVKSAQEAILHRLFRKRLRHPMYGFVVQMPKDGKVEFVPINETEAQVQVSNDEDDDGIDESFTATAMGTREDNVAEGFYVLRFLNKDGTSASPTESPDLKNLSFRTPGGAGKQGRPLVELLDASDATSFWSYITHTLCNDIKRSQTAFDGAMTDKTILQAFCLSKTLVFRIQRSLLGQKLSFWEFKSAMAEGSARPFEAVYSPKNVIEPIRERFIQPLGSTVRRSHSKVTLQGWRRYENNAWDKWVHQLAIPLEDDANVLILPCKFFLEAAVNKRRCFIVTPDLPLGLAVQLVIQPAATPIDSPILQNYLADLFNTIWRQPPTTSMPDYRYLPALPPNRWSEVVNIGSGVRNIQHPSANSGRPFAALPFWVRTVDVWEKRTGCESMKIEHNGDNILFMIGMRGRDGTVGEINAGTKKESAKRIQSLIANVLDLFTYKSAYGTEENANKTDET</sequence>
<dbReference type="InterPro" id="IPR036612">
    <property type="entry name" value="KH_dom_type_1_sf"/>
</dbReference>
<feature type="region of interest" description="Disordered" evidence="2">
    <location>
        <begin position="142"/>
        <end position="165"/>
    </location>
</feature>
<dbReference type="InterPro" id="IPR004088">
    <property type="entry name" value="KH_dom_type_1"/>
</dbReference>
<evidence type="ECO:0000313" key="4">
    <source>
        <dbReference type="EMBL" id="KNC97536.1"/>
    </source>
</evidence>
<dbReference type="InterPro" id="IPR004087">
    <property type="entry name" value="KH_dom"/>
</dbReference>
<gene>
    <name evidence="4" type="ORF">SPPG_07011</name>
</gene>
<dbReference type="Pfam" id="PF00013">
    <property type="entry name" value="KH_1"/>
    <property type="match status" value="1"/>
</dbReference>
<evidence type="ECO:0000313" key="5">
    <source>
        <dbReference type="Proteomes" id="UP000053201"/>
    </source>
</evidence>
<evidence type="ECO:0000259" key="3">
    <source>
        <dbReference type="SMART" id="SM00322"/>
    </source>
</evidence>
<dbReference type="GeneID" id="27690262"/>
<proteinExistence type="predicted"/>
<dbReference type="RefSeq" id="XP_016605576.1">
    <property type="nucleotide sequence ID" value="XM_016755189.1"/>
</dbReference>
<accession>A0A0L0H957</accession>
<dbReference type="EMBL" id="KQ257463">
    <property type="protein sequence ID" value="KNC97536.1"/>
    <property type="molecule type" value="Genomic_DNA"/>
</dbReference>
<dbReference type="CDD" id="cd00105">
    <property type="entry name" value="KH-I"/>
    <property type="match status" value="1"/>
</dbReference>